<dbReference type="Pfam" id="PF04055">
    <property type="entry name" value="Radical_SAM"/>
    <property type="match status" value="1"/>
</dbReference>
<dbReference type="PROSITE" id="PS51918">
    <property type="entry name" value="RADICAL_SAM"/>
    <property type="match status" value="1"/>
</dbReference>
<keyword evidence="2" id="KW-0004">4Fe-4S</keyword>
<dbReference type="GO" id="GO:0102521">
    <property type="term" value="F:tRNA-4-demethylwyosine synthase activity"/>
    <property type="evidence" value="ECO:0007669"/>
    <property type="project" value="UniProtKB-EC"/>
</dbReference>
<keyword evidence="5" id="KW-0479">Metal-binding</keyword>
<dbReference type="InterPro" id="IPR034556">
    <property type="entry name" value="tRNA_wybutosine-synthase"/>
</dbReference>
<comment type="catalytic activity">
    <reaction evidence="9">
        <text>N(1)-methylguanosine(37) in tRNA(Phe) + pyruvate + S-adenosyl-L-methionine = 4-demethylwyosine(37) in tRNA(Phe) + 5'-deoxyadenosine + L-methionine + CO2 + H2O</text>
        <dbReference type="Rhea" id="RHEA:36347"/>
        <dbReference type="Rhea" id="RHEA-COMP:10164"/>
        <dbReference type="Rhea" id="RHEA-COMP:10165"/>
        <dbReference type="ChEBI" id="CHEBI:15361"/>
        <dbReference type="ChEBI" id="CHEBI:15377"/>
        <dbReference type="ChEBI" id="CHEBI:16526"/>
        <dbReference type="ChEBI" id="CHEBI:17319"/>
        <dbReference type="ChEBI" id="CHEBI:57844"/>
        <dbReference type="ChEBI" id="CHEBI:59789"/>
        <dbReference type="ChEBI" id="CHEBI:64315"/>
        <dbReference type="ChEBI" id="CHEBI:73542"/>
        <dbReference type="EC" id="4.1.3.44"/>
    </reaction>
</comment>
<dbReference type="EMBL" id="KF900960">
    <property type="protein sequence ID" value="AIF12974.1"/>
    <property type="molecule type" value="Genomic_DNA"/>
</dbReference>
<dbReference type="InterPro" id="IPR023993">
    <property type="entry name" value="TYW1_archaea"/>
</dbReference>
<dbReference type="GO" id="GO:0008033">
    <property type="term" value="P:tRNA processing"/>
    <property type="evidence" value="ECO:0007669"/>
    <property type="project" value="UniProtKB-KW"/>
</dbReference>
<keyword evidence="8" id="KW-0456">Lyase</keyword>
<dbReference type="SFLD" id="SFLDG01071">
    <property type="entry name" value="tRNA_wybutosine-synthesizing"/>
    <property type="match status" value="1"/>
</dbReference>
<keyword evidence="3" id="KW-0949">S-adenosyl-L-methionine</keyword>
<evidence type="ECO:0000313" key="11">
    <source>
        <dbReference type="EMBL" id="AIF12974.1"/>
    </source>
</evidence>
<dbReference type="NCBIfam" id="TIGR03972">
    <property type="entry name" value="rSAM_TYW1"/>
    <property type="match status" value="1"/>
</dbReference>
<evidence type="ECO:0000256" key="9">
    <source>
        <dbReference type="ARBA" id="ARBA00049466"/>
    </source>
</evidence>
<dbReference type="CDD" id="cd01335">
    <property type="entry name" value="Radical_SAM"/>
    <property type="match status" value="1"/>
</dbReference>
<evidence type="ECO:0000256" key="1">
    <source>
        <dbReference type="ARBA" id="ARBA00001966"/>
    </source>
</evidence>
<dbReference type="Pfam" id="PF08608">
    <property type="entry name" value="Wyosine_form"/>
    <property type="match status" value="1"/>
</dbReference>
<keyword evidence="6" id="KW-0408">Iron</keyword>
<evidence type="ECO:0000256" key="5">
    <source>
        <dbReference type="ARBA" id="ARBA00022723"/>
    </source>
</evidence>
<proteinExistence type="predicted"/>
<evidence type="ECO:0000256" key="7">
    <source>
        <dbReference type="ARBA" id="ARBA00023014"/>
    </source>
</evidence>
<accession>A0A075HAK8</accession>
<evidence type="ECO:0000256" key="4">
    <source>
        <dbReference type="ARBA" id="ARBA00022694"/>
    </source>
</evidence>
<evidence type="ECO:0000256" key="3">
    <source>
        <dbReference type="ARBA" id="ARBA00022691"/>
    </source>
</evidence>
<dbReference type="SFLD" id="SFLDS00029">
    <property type="entry name" value="Radical_SAM"/>
    <property type="match status" value="1"/>
</dbReference>
<dbReference type="SUPFAM" id="SSF102114">
    <property type="entry name" value="Radical SAM enzymes"/>
    <property type="match status" value="1"/>
</dbReference>
<dbReference type="GO" id="GO:0046872">
    <property type="term" value="F:metal ion binding"/>
    <property type="evidence" value="ECO:0007669"/>
    <property type="project" value="UniProtKB-KW"/>
</dbReference>
<evidence type="ECO:0000256" key="6">
    <source>
        <dbReference type="ARBA" id="ARBA00023004"/>
    </source>
</evidence>
<keyword evidence="7" id="KW-0411">Iron-sulfur</keyword>
<sequence>MQSAADSGNLLFTDEYKRALEKASYEIVGNHSAIEICGWTKKGMRTGSEGCYKQKFYGIRSHQCTQMTPAAVACDQKCVYCWRANEMFSGKQDLMTQAKDDPADIVQGSIEAHLHKLSGFGGNPNIDRQKFEESLTVRHFAISLTGEPTLYERLPEMLRELRARSISSFLVTNGLHPEMIERLRDEDALPTQLYVSMDAPDAKTWKKIDVPLLPDYWERVTRTLDLLDGLETRKVLRMTVVRDWNDFDVPGYAALARRTGARTMVEVKSYMHLGPARKRLSQHNMLEWPEVQTFAQELADELGWQIIDEAPNSLIALVCEEDYPGRVMDFGDPVTGHLEPGFSC</sequence>
<protein>
    <submittedName>
        <fullName evidence="11">tRNA-modifying enzyme</fullName>
    </submittedName>
</protein>
<organism evidence="11">
    <name type="scientific">uncultured marine group II/III euryarchaeote KM3_59_B11</name>
    <dbReference type="NCBI Taxonomy" id="1456466"/>
    <lineage>
        <taxon>Archaea</taxon>
        <taxon>Methanobacteriati</taxon>
        <taxon>Methanobacteriota</taxon>
        <taxon>environmental samples</taxon>
    </lineage>
</organism>
<dbReference type="SFLD" id="SFLDF00284">
    <property type="entry name" value="tRNA_wybutosine-synthesizing"/>
    <property type="match status" value="1"/>
</dbReference>
<comment type="cofactor">
    <cofactor evidence="1">
        <name>[4Fe-4S] cluster</name>
        <dbReference type="ChEBI" id="CHEBI:49883"/>
    </cofactor>
</comment>
<dbReference type="Gene3D" id="3.20.20.70">
    <property type="entry name" value="Aldolase class I"/>
    <property type="match status" value="1"/>
</dbReference>
<dbReference type="PANTHER" id="PTHR13930:SF0">
    <property type="entry name" value="S-ADENOSYL-L-METHIONINE-DEPENDENT TRNA 4-DEMETHYLWYOSINE SYNTHASE TYW1-RELATED"/>
    <property type="match status" value="1"/>
</dbReference>
<evidence type="ECO:0000259" key="10">
    <source>
        <dbReference type="PROSITE" id="PS51918"/>
    </source>
</evidence>
<dbReference type="InterPro" id="IPR058240">
    <property type="entry name" value="rSAM_sf"/>
</dbReference>
<dbReference type="InterPro" id="IPR013917">
    <property type="entry name" value="tRNA_wybutosine-synth"/>
</dbReference>
<evidence type="ECO:0000256" key="8">
    <source>
        <dbReference type="ARBA" id="ARBA00023239"/>
    </source>
</evidence>
<name>A0A075HAK8_9EURY</name>
<dbReference type="GO" id="GO:0051539">
    <property type="term" value="F:4 iron, 4 sulfur cluster binding"/>
    <property type="evidence" value="ECO:0007669"/>
    <property type="project" value="UniProtKB-KW"/>
</dbReference>
<dbReference type="PANTHER" id="PTHR13930">
    <property type="entry name" value="S-ADENOSYL-L-METHIONINE-DEPENDENT TRNA 4-DEMETHYLWYOSINE SYNTHASE"/>
    <property type="match status" value="1"/>
</dbReference>
<dbReference type="AlphaFoldDB" id="A0A075HAK8"/>
<feature type="domain" description="Radical SAM core" evidence="10">
    <location>
        <begin position="57"/>
        <end position="313"/>
    </location>
</feature>
<evidence type="ECO:0000256" key="2">
    <source>
        <dbReference type="ARBA" id="ARBA00022485"/>
    </source>
</evidence>
<dbReference type="InterPro" id="IPR013785">
    <property type="entry name" value="Aldolase_TIM"/>
</dbReference>
<keyword evidence="4" id="KW-0819">tRNA processing</keyword>
<reference evidence="11" key="1">
    <citation type="journal article" date="2014" name="Genome Biol. Evol.">
        <title>Pangenome evidence for extensive interdomain horizontal transfer affecting lineage core and shell genes in uncultured planktonic thaumarchaeota and euryarchaeota.</title>
        <authorList>
            <person name="Deschamps P."/>
            <person name="Zivanovic Y."/>
            <person name="Moreira D."/>
            <person name="Rodriguez-Valera F."/>
            <person name="Lopez-Garcia P."/>
        </authorList>
    </citation>
    <scope>NUCLEOTIDE SEQUENCE</scope>
</reference>
<dbReference type="InterPro" id="IPR007197">
    <property type="entry name" value="rSAM"/>
</dbReference>